<dbReference type="AlphaFoldDB" id="A0A857J829"/>
<dbReference type="EMBL" id="CP047650">
    <property type="protein sequence ID" value="QHI99867.1"/>
    <property type="molecule type" value="Genomic_DNA"/>
</dbReference>
<gene>
    <name evidence="1" type="ORF">GT347_18900</name>
</gene>
<dbReference type="Proteomes" id="UP000464787">
    <property type="component" value="Chromosome"/>
</dbReference>
<keyword evidence="2" id="KW-1185">Reference proteome</keyword>
<evidence type="ECO:0000313" key="1">
    <source>
        <dbReference type="EMBL" id="QHI99867.1"/>
    </source>
</evidence>
<dbReference type="RefSeq" id="WP_160553678.1">
    <property type="nucleotide sequence ID" value="NZ_CP047650.1"/>
</dbReference>
<accession>A0A857J829</accession>
<evidence type="ECO:0000313" key="2">
    <source>
        <dbReference type="Proteomes" id="UP000464787"/>
    </source>
</evidence>
<reference evidence="1 2" key="1">
    <citation type="submission" date="2020-01" db="EMBL/GenBank/DDBJ databases">
        <title>Genome sequencing of strain KACC 21265.</title>
        <authorList>
            <person name="Heo J."/>
            <person name="Kim S.-J."/>
            <person name="Kim J.-S."/>
            <person name="Hong S.-B."/>
            <person name="Kwon S.-W."/>
        </authorList>
    </citation>
    <scope>NUCLEOTIDE SEQUENCE [LARGE SCALE GENOMIC DNA]</scope>
    <source>
        <strain evidence="1 2">KACC 21265</strain>
    </source>
</reference>
<protein>
    <submittedName>
        <fullName evidence="1">Uncharacterized protein</fullName>
    </submittedName>
</protein>
<sequence>MQGPTDAELHQAQELIEQIVLLAATADRLCHHFPADSEDLERHRDHADVLRQIIQRLGWTADAAACALAPERTTGDAACWLLPMTPR</sequence>
<name>A0A857J829_9BURK</name>
<dbReference type="KEGG" id="xyk:GT347_18900"/>
<proteinExistence type="predicted"/>
<organism evidence="1 2">
    <name type="scientific">Xylophilus rhododendri</name>
    <dbReference type="NCBI Taxonomy" id="2697032"/>
    <lineage>
        <taxon>Bacteria</taxon>
        <taxon>Pseudomonadati</taxon>
        <taxon>Pseudomonadota</taxon>
        <taxon>Betaproteobacteria</taxon>
        <taxon>Burkholderiales</taxon>
        <taxon>Xylophilus</taxon>
    </lineage>
</organism>